<dbReference type="Pfam" id="PF01399">
    <property type="entry name" value="PCI"/>
    <property type="match status" value="1"/>
</dbReference>
<evidence type="ECO:0000256" key="1">
    <source>
        <dbReference type="ARBA" id="ARBA00006397"/>
    </source>
</evidence>
<keyword evidence="2" id="KW-0647">Proteasome</keyword>
<dbReference type="InterPro" id="IPR000717">
    <property type="entry name" value="PCI_dom"/>
</dbReference>
<organism evidence="4 5">
    <name type="scientific">Ogataea polymorpha</name>
    <dbReference type="NCBI Taxonomy" id="460523"/>
    <lineage>
        <taxon>Eukaryota</taxon>
        <taxon>Fungi</taxon>
        <taxon>Dikarya</taxon>
        <taxon>Ascomycota</taxon>
        <taxon>Saccharomycotina</taxon>
        <taxon>Pichiomycetes</taxon>
        <taxon>Pichiales</taxon>
        <taxon>Pichiaceae</taxon>
        <taxon>Ogataea</taxon>
    </lineage>
</organism>
<dbReference type="Proteomes" id="UP000788993">
    <property type="component" value="Unassembled WGS sequence"/>
</dbReference>
<dbReference type="InterPro" id="IPR036390">
    <property type="entry name" value="WH_DNA-bd_sf"/>
</dbReference>
<feature type="domain" description="PCI" evidence="3">
    <location>
        <begin position="233"/>
        <end position="405"/>
    </location>
</feature>
<dbReference type="Gene3D" id="1.10.10.10">
    <property type="entry name" value="Winged helix-like DNA-binding domain superfamily/Winged helix DNA-binding domain"/>
    <property type="match status" value="1"/>
</dbReference>
<dbReference type="InterPro" id="IPR040134">
    <property type="entry name" value="PSMD12/CSN4"/>
</dbReference>
<reference evidence="4" key="1">
    <citation type="journal article" date="2021" name="Open Biol.">
        <title>Shared evolutionary footprints suggest mitochondrial oxidative damage underlies multiple complex I losses in fungi.</title>
        <authorList>
            <person name="Schikora-Tamarit M.A."/>
            <person name="Marcet-Houben M."/>
            <person name="Nosek J."/>
            <person name="Gabaldon T."/>
        </authorList>
    </citation>
    <scope>NUCLEOTIDE SEQUENCE</scope>
    <source>
        <strain evidence="4">NCAIM Y.01608</strain>
    </source>
</reference>
<sequence length="443" mass="51974">MSREAPLKAEKDFTETLDEQLPQIEQLSKSDYRSAVDKLLLLEKQTRQASDLASCKRIMITLMDLLASKKDWSLLNEQILLLSKKQGQLKDSVRVMIQQAISHLDEIQDLETKIQTIETIRTVTENKIFVEIERARVTRILSDILLERKNDLDKACDVLCELQVETYGSMELTEKIEFILRQMTLSNKRGDYQMSKMLSRKILVRSLEKFADQKLEYYRLMIDIALSEDDYINLVKYYLAIYDIPKIKGDSNESLKALRQIVYYSVLSPYSNLQNDLISRVKIDKNVDKLPTEKEILKLFTANELINWKETEARFGDYLFRDTTFDQSTEKGKLHYKDLQKRVIEYNLRIVSKYYSSIRLKRLCELLQLEQQDVELNIIELVNNGVIYAKINRPLKIASFIKPKNENEYLNEWSSNIDQLLSSIETVEHLITKEEMMYAAKVK</sequence>
<dbReference type="GO" id="GO:0005634">
    <property type="term" value="C:nucleus"/>
    <property type="evidence" value="ECO:0007669"/>
    <property type="project" value="UniProtKB-ARBA"/>
</dbReference>
<dbReference type="SMART" id="SM00088">
    <property type="entry name" value="PINT"/>
    <property type="match status" value="1"/>
</dbReference>
<comment type="similarity">
    <text evidence="1">Belongs to the proteasome subunit p55 family.</text>
</comment>
<dbReference type="InterPro" id="IPR054559">
    <property type="entry name" value="PSMD12-CSN4-like_N"/>
</dbReference>
<dbReference type="InterPro" id="IPR036388">
    <property type="entry name" value="WH-like_DNA-bd_sf"/>
</dbReference>
<evidence type="ECO:0000313" key="4">
    <source>
        <dbReference type="EMBL" id="KAH3674128.1"/>
    </source>
</evidence>
<dbReference type="PANTHER" id="PTHR10855">
    <property type="entry name" value="26S PROTEASOME NON-ATPASE REGULATORY SUBUNIT 12/COP9 SIGNALOSOME COMPLEX SUBUNIT 4"/>
    <property type="match status" value="1"/>
</dbReference>
<dbReference type="FunFam" id="1.10.10.10:FF:000070">
    <property type="entry name" value="26S proteasome non-ATPase regulatory subunit 12"/>
    <property type="match status" value="1"/>
</dbReference>
<name>A0A9P8PKT5_9ASCO</name>
<dbReference type="Pfam" id="PF18098">
    <property type="entry name" value="RPN5_C"/>
    <property type="match status" value="1"/>
</dbReference>
<evidence type="ECO:0000259" key="3">
    <source>
        <dbReference type="PROSITE" id="PS50250"/>
    </source>
</evidence>
<protein>
    <recommendedName>
        <fullName evidence="3">PCI domain-containing protein</fullName>
    </recommendedName>
</protein>
<accession>A0A9P8PKT5</accession>
<dbReference type="AlphaFoldDB" id="A0A9P8PKT5"/>
<dbReference type="InterPro" id="IPR040896">
    <property type="entry name" value="RPN5_C"/>
</dbReference>
<evidence type="ECO:0000256" key="2">
    <source>
        <dbReference type="ARBA" id="ARBA00022942"/>
    </source>
</evidence>
<dbReference type="GO" id="GO:0008541">
    <property type="term" value="C:proteasome regulatory particle, lid subcomplex"/>
    <property type="evidence" value="ECO:0007669"/>
    <property type="project" value="TreeGrafter"/>
</dbReference>
<keyword evidence="5" id="KW-1185">Reference proteome</keyword>
<dbReference type="PANTHER" id="PTHR10855:SF1">
    <property type="entry name" value="26S PROTEASOME NON-ATPASE REGULATORY SUBUNIT 12"/>
    <property type="match status" value="1"/>
</dbReference>
<dbReference type="SUPFAM" id="SSF46785">
    <property type="entry name" value="Winged helix' DNA-binding domain"/>
    <property type="match status" value="1"/>
</dbReference>
<gene>
    <name evidence="4" type="ORF">OGATHE_002108</name>
</gene>
<dbReference type="GO" id="GO:0005737">
    <property type="term" value="C:cytoplasm"/>
    <property type="evidence" value="ECO:0007669"/>
    <property type="project" value="TreeGrafter"/>
</dbReference>
<reference evidence="4" key="2">
    <citation type="submission" date="2021-01" db="EMBL/GenBank/DDBJ databases">
        <authorList>
            <person name="Schikora-Tamarit M.A."/>
        </authorList>
    </citation>
    <scope>NUCLEOTIDE SEQUENCE</scope>
    <source>
        <strain evidence="4">NCAIM Y.01608</strain>
    </source>
</reference>
<dbReference type="EMBL" id="JAEUBD010000526">
    <property type="protein sequence ID" value="KAH3674128.1"/>
    <property type="molecule type" value="Genomic_DNA"/>
</dbReference>
<dbReference type="Pfam" id="PF22241">
    <property type="entry name" value="PSMD12-CSN4_N"/>
    <property type="match status" value="1"/>
</dbReference>
<evidence type="ECO:0000313" key="5">
    <source>
        <dbReference type="Proteomes" id="UP000788993"/>
    </source>
</evidence>
<comment type="caution">
    <text evidence="4">The sequence shown here is derived from an EMBL/GenBank/DDBJ whole genome shotgun (WGS) entry which is preliminary data.</text>
</comment>
<proteinExistence type="inferred from homology"/>
<dbReference type="PROSITE" id="PS50250">
    <property type="entry name" value="PCI"/>
    <property type="match status" value="1"/>
</dbReference>